<evidence type="ECO:0000313" key="3">
    <source>
        <dbReference type="EMBL" id="BBX32421.1"/>
    </source>
</evidence>
<dbReference type="EMBL" id="AP027452">
    <property type="protein sequence ID" value="BDY28910.1"/>
    <property type="molecule type" value="Genomic_DNA"/>
</dbReference>
<dbReference type="GO" id="GO:0019171">
    <property type="term" value="F:(3R)-hydroxyacyl-[acyl-carrier-protein] dehydratase activity"/>
    <property type="evidence" value="ECO:0007669"/>
    <property type="project" value="TreeGrafter"/>
</dbReference>
<comment type="similarity">
    <text evidence="1">Belongs to the enoyl-CoA hydratase/isomerase family.</text>
</comment>
<gene>
    <name evidence="4" type="primary">phaJ</name>
    <name evidence="4" type="ORF">hbim_02846</name>
    <name evidence="3" type="ORF">MMAGJ_17030</name>
</gene>
<reference evidence="3 5" key="1">
    <citation type="journal article" date="2019" name="Emerg. Microbes Infect.">
        <title>Comprehensive subspecies identification of 175 nontuberculous mycobacteria species based on 7547 genomic profiles.</title>
        <authorList>
            <person name="Matsumoto Y."/>
            <person name="Kinjo T."/>
            <person name="Motooka D."/>
            <person name="Nabeya D."/>
            <person name="Jung N."/>
            <person name="Uechi K."/>
            <person name="Horii T."/>
            <person name="Iida T."/>
            <person name="Fujita J."/>
            <person name="Nakamura S."/>
        </authorList>
    </citation>
    <scope>NUCLEOTIDE SEQUENCE [LARGE SCALE GENOMIC DNA]</scope>
    <source>
        <strain evidence="3 5">JCM 12375</strain>
    </source>
</reference>
<organism evidence="4 6">
    <name type="scientific">Mycolicibacterium mageritense</name>
    <name type="common">Mycobacterium mageritense</name>
    <dbReference type="NCBI Taxonomy" id="53462"/>
    <lineage>
        <taxon>Bacteria</taxon>
        <taxon>Bacillati</taxon>
        <taxon>Actinomycetota</taxon>
        <taxon>Actinomycetes</taxon>
        <taxon>Mycobacteriales</taxon>
        <taxon>Mycobacteriaceae</taxon>
        <taxon>Mycolicibacterium</taxon>
    </lineage>
</organism>
<dbReference type="InterPro" id="IPR050965">
    <property type="entry name" value="UPF0336/Enoyl-CoA_hydratase"/>
</dbReference>
<dbReference type="Proteomes" id="UP001241092">
    <property type="component" value="Chromosome"/>
</dbReference>
<name>A0AAI8TUS0_MYCME</name>
<dbReference type="GO" id="GO:0006633">
    <property type="term" value="P:fatty acid biosynthetic process"/>
    <property type="evidence" value="ECO:0007669"/>
    <property type="project" value="TreeGrafter"/>
</dbReference>
<dbReference type="PANTHER" id="PTHR43437:SF3">
    <property type="entry name" value="HYDROXYACYL-THIOESTER DEHYDRATASE TYPE 2, MITOCHONDRIAL"/>
    <property type="match status" value="1"/>
</dbReference>
<feature type="domain" description="MaoC-like" evidence="2">
    <location>
        <begin position="19"/>
        <end position="109"/>
    </location>
</feature>
<reference evidence="4" key="3">
    <citation type="submission" date="2023-03" db="EMBL/GenBank/DDBJ databases">
        <title>Draft genome sequence of a Mycolicibacterium mageritense strain H4_3_1 isolated from a hybrid biological-inorganic system reactor.</title>
        <authorList>
            <person name="Feng X."/>
            <person name="Kazama D."/>
            <person name="Sato K."/>
            <person name="Kobayashi H."/>
        </authorList>
    </citation>
    <scope>NUCLEOTIDE SEQUENCE</scope>
    <source>
        <strain evidence="4">H4_3_1</strain>
    </source>
</reference>
<dbReference type="InterPro" id="IPR029069">
    <property type="entry name" value="HotDog_dom_sf"/>
</dbReference>
<sequence>MTSVTVKQFTDMRVGLTTSYSAVLDAKTIAAYAALSGDHNPIHEDADYASGTRFGRPVAHGLLVASFVQSALTKLVAPGGVSVRYEIDLIAPAFADAKVTAHVDCTALDSDRSRATFGVTVVDDTTRTTLIRGTAVVAFPRGDQ</sequence>
<reference evidence="3" key="2">
    <citation type="submission" date="2020-02" db="EMBL/GenBank/DDBJ databases">
        <authorList>
            <person name="Matsumoto Y."/>
            <person name="Motooka D."/>
            <person name="Nakamura S."/>
        </authorList>
    </citation>
    <scope>NUCLEOTIDE SEQUENCE</scope>
    <source>
        <strain evidence="3">JCM 12375</strain>
    </source>
</reference>
<dbReference type="RefSeq" id="WP_036432959.1">
    <property type="nucleotide sequence ID" value="NZ_BPWM01000028.1"/>
</dbReference>
<evidence type="ECO:0000313" key="4">
    <source>
        <dbReference type="EMBL" id="BDY28910.1"/>
    </source>
</evidence>
<dbReference type="Gene3D" id="3.10.129.10">
    <property type="entry name" value="Hotdog Thioesterase"/>
    <property type="match status" value="1"/>
</dbReference>
<dbReference type="Proteomes" id="UP000465622">
    <property type="component" value="Chromosome"/>
</dbReference>
<dbReference type="GO" id="GO:0018812">
    <property type="term" value="F:3-hydroxyacyl-CoA dehydratase activity"/>
    <property type="evidence" value="ECO:0007669"/>
    <property type="project" value="UniProtKB-EC"/>
</dbReference>
<dbReference type="SUPFAM" id="SSF54637">
    <property type="entry name" value="Thioesterase/thiol ester dehydrase-isomerase"/>
    <property type="match status" value="1"/>
</dbReference>
<keyword evidence="4" id="KW-0456">Lyase</keyword>
<dbReference type="EMBL" id="AP022567">
    <property type="protein sequence ID" value="BBX32421.1"/>
    <property type="molecule type" value="Genomic_DNA"/>
</dbReference>
<evidence type="ECO:0000259" key="2">
    <source>
        <dbReference type="Pfam" id="PF01575"/>
    </source>
</evidence>
<evidence type="ECO:0000256" key="1">
    <source>
        <dbReference type="ARBA" id="ARBA00005254"/>
    </source>
</evidence>
<accession>A0AAI8TUS0</accession>
<proteinExistence type="inferred from homology"/>
<keyword evidence="5" id="KW-1185">Reference proteome</keyword>
<evidence type="ECO:0000313" key="6">
    <source>
        <dbReference type="Proteomes" id="UP001241092"/>
    </source>
</evidence>
<dbReference type="AlphaFoldDB" id="A0AAI8TUS0"/>
<dbReference type="PANTHER" id="PTHR43437">
    <property type="entry name" value="HYDROXYACYL-THIOESTER DEHYDRATASE TYPE 2, MITOCHONDRIAL-RELATED"/>
    <property type="match status" value="1"/>
</dbReference>
<protein>
    <submittedName>
        <fullName evidence="4">(R)-specific enoyl-CoA hydratase</fullName>
        <ecNumber evidence="4">4.2.1.119</ecNumber>
    </submittedName>
</protein>
<dbReference type="InterPro" id="IPR002539">
    <property type="entry name" value="MaoC-like_dom"/>
</dbReference>
<evidence type="ECO:0000313" key="5">
    <source>
        <dbReference type="Proteomes" id="UP000465622"/>
    </source>
</evidence>
<dbReference type="Pfam" id="PF01575">
    <property type="entry name" value="MaoC_dehydratas"/>
    <property type="match status" value="1"/>
</dbReference>
<dbReference type="EC" id="4.2.1.119" evidence="4"/>